<organism evidence="9 10">
    <name type="scientific">Candidatus Gallilactobacillus intestinavium</name>
    <dbReference type="NCBI Taxonomy" id="2840838"/>
    <lineage>
        <taxon>Bacteria</taxon>
        <taxon>Bacillati</taxon>
        <taxon>Bacillota</taxon>
        <taxon>Bacilli</taxon>
        <taxon>Lactobacillales</taxon>
        <taxon>Lactobacillaceae</taxon>
        <taxon>Lactobacillaceae incertae sedis</taxon>
        <taxon>Candidatus Gallilactobacillus</taxon>
    </lineage>
</organism>
<feature type="domain" description="EamA" evidence="8">
    <location>
        <begin position="163"/>
        <end position="293"/>
    </location>
</feature>
<sequence length="306" mass="33924">MKNTKLFWSLIGIIACSCWGISGVFAKELFKASHGQVSSLVLTQSRLIVSGIIVLIIAQLTKKQPIRMVKKWSNFWLVFLYGLLGLMANQLFYFLTIQYGNAAIATILQFLNPFFIMIYMAIFAHEHLRRIEIINAIIAFFGVIMIVTNGHFDHLTLSFPVLFFGILSALGAMACSLLPRPLLTKRFSSIEITGWGLLLGGIALCLLHPQVPHIHLNYAVIFWFVLIVIVGTIIPFIAYTEALKHVSPTILGLLDACEPLMATIGSMVLMNLHLTTAMSFGSLIIIIAVVGLSYQPKSKRLSSNAK</sequence>
<feature type="transmembrane region" description="Helical" evidence="7">
    <location>
        <begin position="158"/>
        <end position="178"/>
    </location>
</feature>
<accession>A0A9D9H9I2</accession>
<feature type="transmembrane region" description="Helical" evidence="7">
    <location>
        <begin position="276"/>
        <end position="294"/>
    </location>
</feature>
<feature type="domain" description="EamA" evidence="8">
    <location>
        <begin position="7"/>
        <end position="148"/>
    </location>
</feature>
<dbReference type="EMBL" id="JADIMP010000075">
    <property type="protein sequence ID" value="MBO8441693.1"/>
    <property type="molecule type" value="Genomic_DNA"/>
</dbReference>
<feature type="transmembrane region" description="Helical" evidence="7">
    <location>
        <begin position="102"/>
        <end position="121"/>
    </location>
</feature>
<comment type="similarity">
    <text evidence="2">Belongs to the EamA transporter family.</text>
</comment>
<comment type="caution">
    <text evidence="9">The sequence shown here is derived from an EMBL/GenBank/DDBJ whole genome shotgun (WGS) entry which is preliminary data.</text>
</comment>
<name>A0A9D9H9I2_9LACO</name>
<evidence type="ECO:0000256" key="7">
    <source>
        <dbReference type="SAM" id="Phobius"/>
    </source>
</evidence>
<evidence type="ECO:0000256" key="3">
    <source>
        <dbReference type="ARBA" id="ARBA00022475"/>
    </source>
</evidence>
<gene>
    <name evidence="9" type="ORF">IAA89_04605</name>
</gene>
<comment type="subcellular location">
    <subcellularLocation>
        <location evidence="1">Cell membrane</location>
        <topology evidence="1">Multi-pass membrane protein</topology>
    </subcellularLocation>
</comment>
<dbReference type="Gene3D" id="1.10.3730.20">
    <property type="match status" value="1"/>
</dbReference>
<evidence type="ECO:0000256" key="2">
    <source>
        <dbReference type="ARBA" id="ARBA00007362"/>
    </source>
</evidence>
<evidence type="ECO:0000313" key="10">
    <source>
        <dbReference type="Proteomes" id="UP000823614"/>
    </source>
</evidence>
<evidence type="ECO:0000256" key="5">
    <source>
        <dbReference type="ARBA" id="ARBA00022989"/>
    </source>
</evidence>
<keyword evidence="6 7" id="KW-0472">Membrane</keyword>
<dbReference type="Proteomes" id="UP000823614">
    <property type="component" value="Unassembled WGS sequence"/>
</dbReference>
<protein>
    <submittedName>
        <fullName evidence="9">EamA family transporter</fullName>
    </submittedName>
</protein>
<dbReference type="PROSITE" id="PS51257">
    <property type="entry name" value="PROKAR_LIPOPROTEIN"/>
    <property type="match status" value="1"/>
</dbReference>
<keyword evidence="5 7" id="KW-1133">Transmembrane helix</keyword>
<dbReference type="PANTHER" id="PTHR32322">
    <property type="entry name" value="INNER MEMBRANE TRANSPORTER"/>
    <property type="match status" value="1"/>
</dbReference>
<keyword evidence="3" id="KW-1003">Cell membrane</keyword>
<dbReference type="Pfam" id="PF00892">
    <property type="entry name" value="EamA"/>
    <property type="match status" value="2"/>
</dbReference>
<evidence type="ECO:0000256" key="1">
    <source>
        <dbReference type="ARBA" id="ARBA00004651"/>
    </source>
</evidence>
<dbReference type="InterPro" id="IPR037185">
    <property type="entry name" value="EmrE-like"/>
</dbReference>
<feature type="transmembrane region" description="Helical" evidence="7">
    <location>
        <begin position="42"/>
        <end position="61"/>
    </location>
</feature>
<feature type="transmembrane region" description="Helical" evidence="7">
    <location>
        <begin position="190"/>
        <end position="209"/>
    </location>
</feature>
<proteinExistence type="inferred from homology"/>
<feature type="transmembrane region" description="Helical" evidence="7">
    <location>
        <begin position="133"/>
        <end position="152"/>
    </location>
</feature>
<feature type="transmembrane region" description="Helical" evidence="7">
    <location>
        <begin position="215"/>
        <end position="238"/>
    </location>
</feature>
<dbReference type="SUPFAM" id="SSF103481">
    <property type="entry name" value="Multidrug resistance efflux transporter EmrE"/>
    <property type="match status" value="2"/>
</dbReference>
<dbReference type="InterPro" id="IPR000620">
    <property type="entry name" value="EamA_dom"/>
</dbReference>
<evidence type="ECO:0000256" key="6">
    <source>
        <dbReference type="ARBA" id="ARBA00023136"/>
    </source>
</evidence>
<keyword evidence="4 7" id="KW-0812">Transmembrane</keyword>
<dbReference type="GO" id="GO:0005886">
    <property type="term" value="C:plasma membrane"/>
    <property type="evidence" value="ECO:0007669"/>
    <property type="project" value="UniProtKB-SubCell"/>
</dbReference>
<evidence type="ECO:0000313" key="9">
    <source>
        <dbReference type="EMBL" id="MBO8441693.1"/>
    </source>
</evidence>
<evidence type="ECO:0000256" key="4">
    <source>
        <dbReference type="ARBA" id="ARBA00022692"/>
    </source>
</evidence>
<evidence type="ECO:0000259" key="8">
    <source>
        <dbReference type="Pfam" id="PF00892"/>
    </source>
</evidence>
<dbReference type="PANTHER" id="PTHR32322:SF18">
    <property type="entry name" value="S-ADENOSYLMETHIONINE_S-ADENOSYLHOMOCYSTEINE TRANSPORTER"/>
    <property type="match status" value="1"/>
</dbReference>
<dbReference type="InterPro" id="IPR050638">
    <property type="entry name" value="AA-Vitamin_Transporters"/>
</dbReference>
<reference evidence="9" key="1">
    <citation type="submission" date="2020-10" db="EMBL/GenBank/DDBJ databases">
        <authorList>
            <person name="Gilroy R."/>
        </authorList>
    </citation>
    <scope>NUCLEOTIDE SEQUENCE</scope>
    <source>
        <strain evidence="9">C6-149</strain>
    </source>
</reference>
<dbReference type="AlphaFoldDB" id="A0A9D9H9I2"/>
<feature type="transmembrane region" description="Helical" evidence="7">
    <location>
        <begin position="73"/>
        <end position="96"/>
    </location>
</feature>
<reference evidence="9" key="2">
    <citation type="journal article" date="2021" name="PeerJ">
        <title>Extensive microbial diversity within the chicken gut microbiome revealed by metagenomics and culture.</title>
        <authorList>
            <person name="Gilroy R."/>
            <person name="Ravi A."/>
            <person name="Getino M."/>
            <person name="Pursley I."/>
            <person name="Horton D.L."/>
            <person name="Alikhan N.F."/>
            <person name="Baker D."/>
            <person name="Gharbi K."/>
            <person name="Hall N."/>
            <person name="Watson M."/>
            <person name="Adriaenssens E.M."/>
            <person name="Foster-Nyarko E."/>
            <person name="Jarju S."/>
            <person name="Secka A."/>
            <person name="Antonio M."/>
            <person name="Oren A."/>
            <person name="Chaudhuri R.R."/>
            <person name="La Ragione R."/>
            <person name="Hildebrand F."/>
            <person name="Pallen M.J."/>
        </authorList>
    </citation>
    <scope>NUCLEOTIDE SEQUENCE</scope>
    <source>
        <strain evidence="9">C6-149</strain>
    </source>
</reference>